<dbReference type="EMBL" id="MU001634">
    <property type="protein sequence ID" value="KAF2483887.1"/>
    <property type="molecule type" value="Genomic_DNA"/>
</dbReference>
<evidence type="ECO:0000313" key="2">
    <source>
        <dbReference type="EMBL" id="KAF2483887.1"/>
    </source>
</evidence>
<name>A0A6A6PXB9_9PEZI</name>
<dbReference type="GeneID" id="54477880"/>
<dbReference type="AlphaFoldDB" id="A0A6A6PXB9"/>
<keyword evidence="3" id="KW-1185">Reference proteome</keyword>
<dbReference type="Gene3D" id="3.40.50.720">
    <property type="entry name" value="NAD(P)-binding Rossmann-like Domain"/>
    <property type="match status" value="1"/>
</dbReference>
<dbReference type="OrthoDB" id="542013at2759"/>
<evidence type="ECO:0008006" key="4">
    <source>
        <dbReference type="Google" id="ProtNLM"/>
    </source>
</evidence>
<dbReference type="InterPro" id="IPR036291">
    <property type="entry name" value="NAD(P)-bd_dom_sf"/>
</dbReference>
<sequence length="333" mass="36778">MSVPYMLFSWVPKFFYSQFFITPPKPTQDCTGKTIIVTGANVGLGKEAARHFVRLNAEKVILACRSIEKGEAAKKDIEGSAKRPGVVEVWPLDLGSYESVKQFAERARTLKRLDGVVENAGMLTDKFALLEGNESTITVNVVSTFLLALLLLPKLREVAGEFNTAPTIAVVSSELHMVTTFPERKAPSIFAALNNEKEARMSDRYNLSKLLEVFACREIARRLSENRIPVTINALNPGFCHSELTRENNNIGVRVFKRLIARTTEVGGRTLVHAGLGGKETSGRYLNNCQVTPAAPLVEGREGPAVQEKVWKELAAKLEEIQPGILKALERRA</sequence>
<dbReference type="PANTHER" id="PTHR43157">
    <property type="entry name" value="PHOSPHATIDYLINOSITOL-GLYCAN BIOSYNTHESIS CLASS F PROTEIN-RELATED"/>
    <property type="match status" value="1"/>
</dbReference>
<dbReference type="SUPFAM" id="SSF51735">
    <property type="entry name" value="NAD(P)-binding Rossmann-fold domains"/>
    <property type="match status" value="1"/>
</dbReference>
<accession>A0A6A6PXB9</accession>
<gene>
    <name evidence="2" type="ORF">BDY17DRAFT_322780</name>
</gene>
<dbReference type="RefSeq" id="XP_033590457.1">
    <property type="nucleotide sequence ID" value="XM_033736878.1"/>
</dbReference>
<proteinExistence type="predicted"/>
<keyword evidence="1" id="KW-0560">Oxidoreductase</keyword>
<evidence type="ECO:0000256" key="1">
    <source>
        <dbReference type="ARBA" id="ARBA00023002"/>
    </source>
</evidence>
<evidence type="ECO:0000313" key="3">
    <source>
        <dbReference type="Proteomes" id="UP000799767"/>
    </source>
</evidence>
<dbReference type="PRINTS" id="PR00081">
    <property type="entry name" value="GDHRDH"/>
</dbReference>
<reference evidence="2" key="1">
    <citation type="journal article" date="2020" name="Stud. Mycol.">
        <title>101 Dothideomycetes genomes: a test case for predicting lifestyles and emergence of pathogens.</title>
        <authorList>
            <person name="Haridas S."/>
            <person name="Albert R."/>
            <person name="Binder M."/>
            <person name="Bloem J."/>
            <person name="Labutti K."/>
            <person name="Salamov A."/>
            <person name="Andreopoulos B."/>
            <person name="Baker S."/>
            <person name="Barry K."/>
            <person name="Bills G."/>
            <person name="Bluhm B."/>
            <person name="Cannon C."/>
            <person name="Castanera R."/>
            <person name="Culley D."/>
            <person name="Daum C."/>
            <person name="Ezra D."/>
            <person name="Gonzalez J."/>
            <person name="Henrissat B."/>
            <person name="Kuo A."/>
            <person name="Liang C."/>
            <person name="Lipzen A."/>
            <person name="Lutzoni F."/>
            <person name="Magnuson J."/>
            <person name="Mondo S."/>
            <person name="Nolan M."/>
            <person name="Ohm R."/>
            <person name="Pangilinan J."/>
            <person name="Park H.-J."/>
            <person name="Ramirez L."/>
            <person name="Alfaro M."/>
            <person name="Sun H."/>
            <person name="Tritt A."/>
            <person name="Yoshinaga Y."/>
            <person name="Zwiers L.-H."/>
            <person name="Turgeon B."/>
            <person name="Goodwin S."/>
            <person name="Spatafora J."/>
            <person name="Crous P."/>
            <person name="Grigoriev I."/>
        </authorList>
    </citation>
    <scope>NUCLEOTIDE SEQUENCE</scope>
    <source>
        <strain evidence="2">CBS 113389</strain>
    </source>
</reference>
<protein>
    <recommendedName>
        <fullName evidence="4">NAD(P)-binding protein</fullName>
    </recommendedName>
</protein>
<dbReference type="GO" id="GO:0016491">
    <property type="term" value="F:oxidoreductase activity"/>
    <property type="evidence" value="ECO:0007669"/>
    <property type="project" value="UniProtKB-KW"/>
</dbReference>
<dbReference type="Proteomes" id="UP000799767">
    <property type="component" value="Unassembled WGS sequence"/>
</dbReference>
<organism evidence="2 3">
    <name type="scientific">Neohortaea acidophila</name>
    <dbReference type="NCBI Taxonomy" id="245834"/>
    <lineage>
        <taxon>Eukaryota</taxon>
        <taxon>Fungi</taxon>
        <taxon>Dikarya</taxon>
        <taxon>Ascomycota</taxon>
        <taxon>Pezizomycotina</taxon>
        <taxon>Dothideomycetes</taxon>
        <taxon>Dothideomycetidae</taxon>
        <taxon>Mycosphaerellales</taxon>
        <taxon>Teratosphaeriaceae</taxon>
        <taxon>Neohortaea</taxon>
    </lineage>
</organism>
<dbReference type="InterPro" id="IPR002347">
    <property type="entry name" value="SDR_fam"/>
</dbReference>
<dbReference type="Pfam" id="PF00106">
    <property type="entry name" value="adh_short"/>
    <property type="match status" value="1"/>
</dbReference>
<dbReference type="PANTHER" id="PTHR43157:SF31">
    <property type="entry name" value="PHOSPHATIDYLINOSITOL-GLYCAN BIOSYNTHESIS CLASS F PROTEIN"/>
    <property type="match status" value="1"/>
</dbReference>